<protein>
    <submittedName>
        <fullName evidence="2">DNA-binding transcriptional LysR family regulator</fullName>
    </submittedName>
</protein>
<dbReference type="InterPro" id="IPR050950">
    <property type="entry name" value="HTH-type_LysR_regulators"/>
</dbReference>
<dbReference type="PANTHER" id="PTHR30419">
    <property type="entry name" value="HTH-TYPE TRANSCRIPTIONAL REGULATOR YBHD"/>
    <property type="match status" value="1"/>
</dbReference>
<dbReference type="InterPro" id="IPR036390">
    <property type="entry name" value="WH_DNA-bd_sf"/>
</dbReference>
<dbReference type="InterPro" id="IPR000847">
    <property type="entry name" value="LysR_HTH_N"/>
</dbReference>
<evidence type="ECO:0000313" key="2">
    <source>
        <dbReference type="EMBL" id="MBP2058208.1"/>
    </source>
</evidence>
<organism evidence="2 3">
    <name type="scientific">Lactobacillus colini</name>
    <dbReference type="NCBI Taxonomy" id="1819254"/>
    <lineage>
        <taxon>Bacteria</taxon>
        <taxon>Bacillati</taxon>
        <taxon>Bacillota</taxon>
        <taxon>Bacilli</taxon>
        <taxon>Lactobacillales</taxon>
        <taxon>Lactobacillaceae</taxon>
        <taxon>Lactobacillus</taxon>
    </lineage>
</organism>
<evidence type="ECO:0000259" key="1">
    <source>
        <dbReference type="PROSITE" id="PS50931"/>
    </source>
</evidence>
<keyword evidence="3" id="KW-1185">Reference proteome</keyword>
<name>A0ABS4MEU2_9LACO</name>
<dbReference type="RefSeq" id="WP_209686952.1">
    <property type="nucleotide sequence ID" value="NZ_JAGGLU010000007.1"/>
</dbReference>
<accession>A0ABS4MEU2</accession>
<proteinExistence type="predicted"/>
<dbReference type="GO" id="GO:0003677">
    <property type="term" value="F:DNA binding"/>
    <property type="evidence" value="ECO:0007669"/>
    <property type="project" value="UniProtKB-KW"/>
</dbReference>
<dbReference type="PANTHER" id="PTHR30419:SF8">
    <property type="entry name" value="NITROGEN ASSIMILATION TRANSCRIPTIONAL ACTIVATOR-RELATED"/>
    <property type="match status" value="1"/>
</dbReference>
<comment type="caution">
    <text evidence="2">The sequence shown here is derived from an EMBL/GenBank/DDBJ whole genome shotgun (WGS) entry which is preliminary data.</text>
</comment>
<keyword evidence="2" id="KW-0238">DNA-binding</keyword>
<dbReference type="Gene3D" id="1.10.10.10">
    <property type="entry name" value="Winged helix-like DNA-binding domain superfamily/Winged helix DNA-binding domain"/>
    <property type="match status" value="1"/>
</dbReference>
<dbReference type="SUPFAM" id="SSF46785">
    <property type="entry name" value="Winged helix' DNA-binding domain"/>
    <property type="match status" value="1"/>
</dbReference>
<dbReference type="Proteomes" id="UP001519292">
    <property type="component" value="Unassembled WGS sequence"/>
</dbReference>
<dbReference type="InterPro" id="IPR036388">
    <property type="entry name" value="WH-like_DNA-bd_sf"/>
</dbReference>
<sequence length="306" mass="35121">MKKRETLINVLMSAKSCKTITEIAQQLYVSQPYITKLLREYENKYNVKLINREQTPIKLTTAGNTLLESLNAVINDENKLKENMRLLSQKELGTVSVTFNQPYATILSGKIFRMLDLKFPNVFFNFYEDTTDIAQQKLLNRETDIFVGSMLDNNYISSYKVTNVERPYFLIPKSNELYFKIDENTDLSENLSLFENHDFIGLNGQSYFQERVNNMFKEKGVNINFKANMPNTISASFVAINSSAIAITLPLIFSNLKLPFSQFKLVPVPESLFPAYLGISILKNTNKLTREIVETLVVAALNHYKK</sequence>
<feature type="domain" description="HTH lysR-type" evidence="1">
    <location>
        <begin position="24"/>
        <end position="60"/>
    </location>
</feature>
<gene>
    <name evidence="2" type="ORF">J2Z60_001385</name>
</gene>
<evidence type="ECO:0000313" key="3">
    <source>
        <dbReference type="Proteomes" id="UP001519292"/>
    </source>
</evidence>
<dbReference type="PROSITE" id="PS50931">
    <property type="entry name" value="HTH_LYSR"/>
    <property type="match status" value="1"/>
</dbReference>
<dbReference type="SUPFAM" id="SSF53850">
    <property type="entry name" value="Periplasmic binding protein-like II"/>
    <property type="match status" value="1"/>
</dbReference>
<reference evidence="2 3" key="1">
    <citation type="submission" date="2021-03" db="EMBL/GenBank/DDBJ databases">
        <title>Genomic Encyclopedia of Type Strains, Phase IV (KMG-IV): sequencing the most valuable type-strain genomes for metagenomic binning, comparative biology and taxonomic classification.</title>
        <authorList>
            <person name="Goeker M."/>
        </authorList>
    </citation>
    <scope>NUCLEOTIDE SEQUENCE [LARGE SCALE GENOMIC DNA]</scope>
    <source>
        <strain evidence="2 3">DSM 101872</strain>
    </source>
</reference>
<dbReference type="Gene3D" id="3.40.190.290">
    <property type="match status" value="1"/>
</dbReference>
<dbReference type="EMBL" id="JAGGLU010000007">
    <property type="protein sequence ID" value="MBP2058208.1"/>
    <property type="molecule type" value="Genomic_DNA"/>
</dbReference>
<dbReference type="Pfam" id="PF00126">
    <property type="entry name" value="HTH_1"/>
    <property type="match status" value="1"/>
</dbReference>